<evidence type="ECO:0000313" key="2">
    <source>
        <dbReference type="EMBL" id="GGK67903.1"/>
    </source>
</evidence>
<proteinExistence type="predicted"/>
<name>A0A917VDS9_9ACTN</name>
<sequence length="103" mass="11236">MRGDASGIRAGHRAGPFPDRRRHSGIARRKDHGKSTTSGSYKDAGLKVAHRLNSLPSATEARETRWMTLKKSASLPATLIPSREVVMQQSKVTATVSTRGRAR</sequence>
<dbReference type="Proteomes" id="UP000645217">
    <property type="component" value="Unassembled WGS sequence"/>
</dbReference>
<evidence type="ECO:0000313" key="3">
    <source>
        <dbReference type="Proteomes" id="UP000645217"/>
    </source>
</evidence>
<reference evidence="2" key="1">
    <citation type="journal article" date="2014" name="Int. J. Syst. Evol. Microbiol.">
        <title>Complete genome sequence of Corynebacterium casei LMG S-19264T (=DSM 44701T), isolated from a smear-ripened cheese.</title>
        <authorList>
            <consortium name="US DOE Joint Genome Institute (JGI-PGF)"/>
            <person name="Walter F."/>
            <person name="Albersmeier A."/>
            <person name="Kalinowski J."/>
            <person name="Ruckert C."/>
        </authorList>
    </citation>
    <scope>NUCLEOTIDE SEQUENCE</scope>
    <source>
        <strain evidence="2">JCM 13064</strain>
    </source>
</reference>
<accession>A0A917VDS9</accession>
<dbReference type="AlphaFoldDB" id="A0A917VDS9"/>
<organism evidence="2 3">
    <name type="scientific">Sphaerisporangium melleum</name>
    <dbReference type="NCBI Taxonomy" id="321316"/>
    <lineage>
        <taxon>Bacteria</taxon>
        <taxon>Bacillati</taxon>
        <taxon>Actinomycetota</taxon>
        <taxon>Actinomycetes</taxon>
        <taxon>Streptosporangiales</taxon>
        <taxon>Streptosporangiaceae</taxon>
        <taxon>Sphaerisporangium</taxon>
    </lineage>
</organism>
<dbReference type="EMBL" id="BMNT01000003">
    <property type="protein sequence ID" value="GGK67903.1"/>
    <property type="molecule type" value="Genomic_DNA"/>
</dbReference>
<gene>
    <name evidence="2" type="ORF">GCM10007964_08630</name>
</gene>
<comment type="caution">
    <text evidence="2">The sequence shown here is derived from an EMBL/GenBank/DDBJ whole genome shotgun (WGS) entry which is preliminary data.</text>
</comment>
<feature type="region of interest" description="Disordered" evidence="1">
    <location>
        <begin position="1"/>
        <end position="47"/>
    </location>
</feature>
<reference evidence="2" key="2">
    <citation type="submission" date="2020-09" db="EMBL/GenBank/DDBJ databases">
        <authorList>
            <person name="Sun Q."/>
            <person name="Ohkuma M."/>
        </authorList>
    </citation>
    <scope>NUCLEOTIDE SEQUENCE</scope>
    <source>
        <strain evidence="2">JCM 13064</strain>
    </source>
</reference>
<keyword evidence="3" id="KW-1185">Reference proteome</keyword>
<feature type="compositionally biased region" description="Basic residues" evidence="1">
    <location>
        <begin position="20"/>
        <end position="32"/>
    </location>
</feature>
<evidence type="ECO:0000256" key="1">
    <source>
        <dbReference type="SAM" id="MobiDB-lite"/>
    </source>
</evidence>
<protein>
    <submittedName>
        <fullName evidence="2">Uncharacterized protein</fullName>
    </submittedName>
</protein>